<comment type="subcellular location">
    <subcellularLocation>
        <location evidence="1 5">Nucleus</location>
    </subcellularLocation>
</comment>
<comment type="caution">
    <text evidence="7">The sequence shown here is derived from an EMBL/GenBank/DDBJ whole genome shotgun (WGS) entry which is preliminary data.</text>
</comment>
<dbReference type="STRING" id="205917.A0A4Y9ZC01"/>
<keyword evidence="8" id="KW-1185">Reference proteome</keyword>
<feature type="compositionally biased region" description="Low complexity" evidence="6">
    <location>
        <begin position="81"/>
        <end position="112"/>
    </location>
</feature>
<dbReference type="Proteomes" id="UP000298327">
    <property type="component" value="Unassembled WGS sequence"/>
</dbReference>
<feature type="region of interest" description="Disordered" evidence="6">
    <location>
        <begin position="172"/>
        <end position="327"/>
    </location>
</feature>
<organism evidence="7 8">
    <name type="scientific">Dentipellis fragilis</name>
    <dbReference type="NCBI Taxonomy" id="205917"/>
    <lineage>
        <taxon>Eukaryota</taxon>
        <taxon>Fungi</taxon>
        <taxon>Dikarya</taxon>
        <taxon>Basidiomycota</taxon>
        <taxon>Agaricomycotina</taxon>
        <taxon>Agaricomycetes</taxon>
        <taxon>Russulales</taxon>
        <taxon>Hericiaceae</taxon>
        <taxon>Dentipellis</taxon>
    </lineage>
</organism>
<feature type="compositionally biased region" description="Basic and acidic residues" evidence="6">
    <location>
        <begin position="236"/>
        <end position="267"/>
    </location>
</feature>
<evidence type="ECO:0000256" key="5">
    <source>
        <dbReference type="RuleBase" id="RU364132"/>
    </source>
</evidence>
<dbReference type="OrthoDB" id="28455at2759"/>
<sequence>MDVSDILASQAAKHKSVTVEKDIPLEVDTGFLTVTDLNPIDKESYECAHTVIHSLDTPNPKVPVKTSKNTFSPPRATACKSSSPPSSRSQPNPHPTAPIAQLPTPTTLLPRQKPLPKPKPPTKWEQFARAKGISHKKKDKKEWDEEKQDWVNRWGWGGKNKQVEAQWLTEVPANADIEHDPSKEARDARRTRVAKNEKQHMQNLARAQGPGDRHTPKQENERTLATTRISTASMGKFDKKLEGEKKLRGMKRKFDPAETSVESEKKSNLALLGKLDGESKRPRKAGGGDDTLNVRKAVRFASKGQGGVSLARKAGGASGGQKGRGKR</sequence>
<evidence type="ECO:0000313" key="7">
    <source>
        <dbReference type="EMBL" id="TFY72325.1"/>
    </source>
</evidence>
<dbReference type="Pfam" id="PF04939">
    <property type="entry name" value="RRS1"/>
    <property type="match status" value="1"/>
</dbReference>
<accession>A0A4Y9ZC01</accession>
<keyword evidence="4 5" id="KW-0539">Nucleus</keyword>
<feature type="region of interest" description="Disordered" evidence="6">
    <location>
        <begin position="55"/>
        <end position="147"/>
    </location>
</feature>
<evidence type="ECO:0000256" key="6">
    <source>
        <dbReference type="SAM" id="MobiDB-lite"/>
    </source>
</evidence>
<protein>
    <recommendedName>
        <fullName evidence="5">Ribosome biogenesis regulatory protein</fullName>
    </recommendedName>
</protein>
<reference evidence="7 8" key="1">
    <citation type="submission" date="2019-02" db="EMBL/GenBank/DDBJ databases">
        <title>Genome sequencing of the rare red list fungi Dentipellis fragilis.</title>
        <authorList>
            <person name="Buettner E."/>
            <person name="Kellner H."/>
        </authorList>
    </citation>
    <scope>NUCLEOTIDE SEQUENCE [LARGE SCALE GENOMIC DNA]</scope>
    <source>
        <strain evidence="7 8">DSM 105465</strain>
    </source>
</reference>
<dbReference type="AlphaFoldDB" id="A0A4Y9ZC01"/>
<gene>
    <name evidence="7" type="ORF">EVG20_g663</name>
</gene>
<comment type="function">
    <text evidence="5">Involved in ribosomal large subunit assembly.</text>
</comment>
<dbReference type="InterPro" id="IPR007023">
    <property type="entry name" value="Ribosom_reg"/>
</dbReference>
<proteinExistence type="inferred from homology"/>
<name>A0A4Y9ZC01_9AGAM</name>
<comment type="similarity">
    <text evidence="2 5">Belongs to the RRS1 family.</text>
</comment>
<evidence type="ECO:0000256" key="4">
    <source>
        <dbReference type="ARBA" id="ARBA00023242"/>
    </source>
</evidence>
<evidence type="ECO:0000256" key="3">
    <source>
        <dbReference type="ARBA" id="ARBA00022517"/>
    </source>
</evidence>
<feature type="compositionally biased region" description="Basic and acidic residues" evidence="6">
    <location>
        <begin position="176"/>
        <end position="200"/>
    </location>
</feature>
<dbReference type="GO" id="GO:0042254">
    <property type="term" value="P:ribosome biogenesis"/>
    <property type="evidence" value="ECO:0007669"/>
    <property type="project" value="UniProtKB-KW"/>
</dbReference>
<evidence type="ECO:0000256" key="1">
    <source>
        <dbReference type="ARBA" id="ARBA00004123"/>
    </source>
</evidence>
<feature type="compositionally biased region" description="Basic and acidic residues" evidence="6">
    <location>
        <begin position="211"/>
        <end position="222"/>
    </location>
</feature>
<feature type="compositionally biased region" description="Gly residues" evidence="6">
    <location>
        <begin position="316"/>
        <end position="327"/>
    </location>
</feature>
<evidence type="ECO:0000313" key="8">
    <source>
        <dbReference type="Proteomes" id="UP000298327"/>
    </source>
</evidence>
<evidence type="ECO:0000256" key="2">
    <source>
        <dbReference type="ARBA" id="ARBA00010077"/>
    </source>
</evidence>
<keyword evidence="3 5" id="KW-0690">Ribosome biogenesis</keyword>
<dbReference type="EMBL" id="SEOQ01000017">
    <property type="protein sequence ID" value="TFY72325.1"/>
    <property type="molecule type" value="Genomic_DNA"/>
</dbReference>
<dbReference type="GO" id="GO:0005634">
    <property type="term" value="C:nucleus"/>
    <property type="evidence" value="ECO:0007669"/>
    <property type="project" value="UniProtKB-SubCell"/>
</dbReference>
<feature type="compositionally biased region" description="Polar residues" evidence="6">
    <location>
        <begin position="223"/>
        <end position="233"/>
    </location>
</feature>